<dbReference type="OrthoDB" id="6228712at2"/>
<dbReference type="EMBL" id="JQEC01000004">
    <property type="protein sequence ID" value="KGJ97014.1"/>
    <property type="molecule type" value="Genomic_DNA"/>
</dbReference>
<reference evidence="2 3" key="1">
    <citation type="submission" date="2014-08" db="EMBL/GenBank/DDBJ databases">
        <title>Genomic and Phenotypic Diversity of Colwellia psychrerythraea strains from Disparate Marine Basins.</title>
        <authorList>
            <person name="Techtmann S.M."/>
            <person name="Stelling S.C."/>
            <person name="Utturkar S.M."/>
            <person name="Alshibli N."/>
            <person name="Harris A."/>
            <person name="Brown S.D."/>
            <person name="Hazen T.C."/>
        </authorList>
    </citation>
    <scope>NUCLEOTIDE SEQUENCE [LARGE SCALE GENOMIC DNA]</scope>
    <source>
        <strain evidence="2 3">GAB14E</strain>
    </source>
</reference>
<comment type="caution">
    <text evidence="2">The sequence shown here is derived from an EMBL/GenBank/DDBJ whole genome shotgun (WGS) entry which is preliminary data.</text>
</comment>
<sequence length="127" mass="14654">MPNNTKQLLEIINEVSRQLLSQILTVQKNNQENTTITNEPYNDESNTGSSKIDNKLTELMSKRDKLIRSLFKQKTTNEITVELTLLNEMVALDKELSNESQACKQILAEHVLRLKKSKKVAKTYQQY</sequence>
<feature type="compositionally biased region" description="Polar residues" evidence="1">
    <location>
        <begin position="29"/>
        <end position="51"/>
    </location>
</feature>
<name>A0A099L229_COLPS</name>
<gene>
    <name evidence="2" type="ORF">GAB14E_1482</name>
</gene>
<evidence type="ECO:0000313" key="3">
    <source>
        <dbReference type="Proteomes" id="UP000029868"/>
    </source>
</evidence>
<accession>A0A099L229</accession>
<dbReference type="AlphaFoldDB" id="A0A099L229"/>
<protein>
    <submittedName>
        <fullName evidence="2">Uncharacterized protein</fullName>
    </submittedName>
</protein>
<evidence type="ECO:0000313" key="2">
    <source>
        <dbReference type="EMBL" id="KGJ97014.1"/>
    </source>
</evidence>
<feature type="region of interest" description="Disordered" evidence="1">
    <location>
        <begin position="29"/>
        <end position="54"/>
    </location>
</feature>
<proteinExistence type="predicted"/>
<dbReference type="PATRIC" id="fig|28229.3.peg.644"/>
<organism evidence="2 3">
    <name type="scientific">Colwellia psychrerythraea</name>
    <name type="common">Vibrio psychroerythus</name>
    <dbReference type="NCBI Taxonomy" id="28229"/>
    <lineage>
        <taxon>Bacteria</taxon>
        <taxon>Pseudomonadati</taxon>
        <taxon>Pseudomonadota</taxon>
        <taxon>Gammaproteobacteria</taxon>
        <taxon>Alteromonadales</taxon>
        <taxon>Colwelliaceae</taxon>
        <taxon>Colwellia</taxon>
    </lineage>
</organism>
<evidence type="ECO:0000256" key="1">
    <source>
        <dbReference type="SAM" id="MobiDB-lite"/>
    </source>
</evidence>
<dbReference type="Proteomes" id="UP000029868">
    <property type="component" value="Unassembled WGS sequence"/>
</dbReference>
<dbReference type="RefSeq" id="WP_033080774.1">
    <property type="nucleotide sequence ID" value="NZ_JQEC01000004.1"/>
</dbReference>